<proteinExistence type="predicted"/>
<dbReference type="AlphaFoldDB" id="A0A1I6THM9"/>
<dbReference type="Proteomes" id="UP000199139">
    <property type="component" value="Unassembled WGS sequence"/>
</dbReference>
<evidence type="ECO:0000313" key="1">
    <source>
        <dbReference type="EMBL" id="SFS88699.1"/>
    </source>
</evidence>
<evidence type="ECO:0000313" key="2">
    <source>
        <dbReference type="Proteomes" id="UP000199139"/>
    </source>
</evidence>
<sequence length="30" mass="3416">MSLLEDYIIALTNLYGIVSPEKVQEVSAYR</sequence>
<gene>
    <name evidence="1" type="ORF">SAMN05421668_11541</name>
</gene>
<protein>
    <submittedName>
        <fullName evidence="1">Uncharacterized protein</fullName>
    </submittedName>
</protein>
<reference evidence="1 2" key="1">
    <citation type="submission" date="2016-10" db="EMBL/GenBank/DDBJ databases">
        <authorList>
            <person name="de Groot N.N."/>
        </authorList>
    </citation>
    <scope>NUCLEOTIDE SEQUENCE [LARGE SCALE GENOMIC DNA]</scope>
    <source>
        <strain evidence="1 2">DSM 17074</strain>
    </source>
</reference>
<organism evidence="1 2">
    <name type="scientific">Halolactibacillus miurensis</name>
    <dbReference type="NCBI Taxonomy" id="306541"/>
    <lineage>
        <taxon>Bacteria</taxon>
        <taxon>Bacillati</taxon>
        <taxon>Bacillota</taxon>
        <taxon>Bacilli</taxon>
        <taxon>Bacillales</taxon>
        <taxon>Bacillaceae</taxon>
        <taxon>Halolactibacillus</taxon>
    </lineage>
</organism>
<accession>A0A1I6THM9</accession>
<dbReference type="EMBL" id="FPAI01000015">
    <property type="protein sequence ID" value="SFS88699.1"/>
    <property type="molecule type" value="Genomic_DNA"/>
</dbReference>
<name>A0A1I6THM9_9BACI</name>